<name>A0ABV3DS94_9ACTN</name>
<keyword evidence="2" id="KW-1185">Reference proteome</keyword>
<proteinExistence type="predicted"/>
<accession>A0ABV3DS94</accession>
<gene>
    <name evidence="1" type="ORF">AB0C36_34655</name>
</gene>
<comment type="caution">
    <text evidence="1">The sequence shown here is derived from an EMBL/GenBank/DDBJ whole genome shotgun (WGS) entry which is preliminary data.</text>
</comment>
<evidence type="ECO:0000313" key="2">
    <source>
        <dbReference type="Proteomes" id="UP001551482"/>
    </source>
</evidence>
<protein>
    <submittedName>
        <fullName evidence="1">Uncharacterized protein</fullName>
    </submittedName>
</protein>
<reference evidence="1 2" key="1">
    <citation type="submission" date="2024-06" db="EMBL/GenBank/DDBJ databases">
        <title>The Natural Products Discovery Center: Release of the First 8490 Sequenced Strains for Exploring Actinobacteria Biosynthetic Diversity.</title>
        <authorList>
            <person name="Kalkreuter E."/>
            <person name="Kautsar S.A."/>
            <person name="Yang D."/>
            <person name="Bader C.D."/>
            <person name="Teijaro C.N."/>
            <person name="Fluegel L."/>
            <person name="Davis C.M."/>
            <person name="Simpson J.R."/>
            <person name="Lauterbach L."/>
            <person name="Steele A.D."/>
            <person name="Gui C."/>
            <person name="Meng S."/>
            <person name="Li G."/>
            <person name="Viehrig K."/>
            <person name="Ye F."/>
            <person name="Su P."/>
            <person name="Kiefer A.F."/>
            <person name="Nichols A."/>
            <person name="Cepeda A.J."/>
            <person name="Yan W."/>
            <person name="Fan B."/>
            <person name="Jiang Y."/>
            <person name="Adhikari A."/>
            <person name="Zheng C.-J."/>
            <person name="Schuster L."/>
            <person name="Cowan T.M."/>
            <person name="Smanski M.J."/>
            <person name="Chevrette M.G."/>
            <person name="De Carvalho L.P.S."/>
            <person name="Shen B."/>
        </authorList>
    </citation>
    <scope>NUCLEOTIDE SEQUENCE [LARGE SCALE GENOMIC DNA]</scope>
    <source>
        <strain evidence="1 2">NPDC048946</strain>
    </source>
</reference>
<dbReference type="EMBL" id="JBEZFP010000132">
    <property type="protein sequence ID" value="MEU8138626.1"/>
    <property type="molecule type" value="Genomic_DNA"/>
</dbReference>
<dbReference type="Proteomes" id="UP001551482">
    <property type="component" value="Unassembled WGS sequence"/>
</dbReference>
<evidence type="ECO:0000313" key="1">
    <source>
        <dbReference type="EMBL" id="MEU8138626.1"/>
    </source>
</evidence>
<organism evidence="1 2">
    <name type="scientific">Streptodolium elevatio</name>
    <dbReference type="NCBI Taxonomy" id="3157996"/>
    <lineage>
        <taxon>Bacteria</taxon>
        <taxon>Bacillati</taxon>
        <taxon>Actinomycetota</taxon>
        <taxon>Actinomycetes</taxon>
        <taxon>Kitasatosporales</taxon>
        <taxon>Streptomycetaceae</taxon>
        <taxon>Streptodolium</taxon>
    </lineage>
</organism>
<dbReference type="RefSeq" id="WP_358362228.1">
    <property type="nucleotide sequence ID" value="NZ_JBEZFP010000132.1"/>
</dbReference>
<sequence>MGKRQRRRDRRRSGDGAAAGYRVVLPSSEVPWVEVRIAAGATAAERDLCLAYWKFTEPMGVGSPRGRRPMAEPRYRDAEHKNDMLAYHRRRLS</sequence>